<gene>
    <name evidence="3" type="ORF">B0T25DRAFT_539792</name>
</gene>
<accession>A0AAJ0MGC2</accession>
<dbReference type="InterPro" id="IPR013087">
    <property type="entry name" value="Znf_C2H2_type"/>
</dbReference>
<feature type="domain" description="C2H2-type" evidence="2">
    <location>
        <begin position="102"/>
        <end position="123"/>
    </location>
</feature>
<name>A0AAJ0MGC2_9PEZI</name>
<reference evidence="3" key="2">
    <citation type="submission" date="2023-06" db="EMBL/GenBank/DDBJ databases">
        <authorList>
            <consortium name="Lawrence Berkeley National Laboratory"/>
            <person name="Haridas S."/>
            <person name="Hensen N."/>
            <person name="Bonometti L."/>
            <person name="Westerberg I."/>
            <person name="Brannstrom I.O."/>
            <person name="Guillou S."/>
            <person name="Cros-Aarteil S."/>
            <person name="Calhoun S."/>
            <person name="Kuo A."/>
            <person name="Mondo S."/>
            <person name="Pangilinan J."/>
            <person name="Riley R."/>
            <person name="Labutti K."/>
            <person name="Andreopoulos B."/>
            <person name="Lipzen A."/>
            <person name="Chen C."/>
            <person name="Yanf M."/>
            <person name="Daum C."/>
            <person name="Ng V."/>
            <person name="Clum A."/>
            <person name="Steindorff A."/>
            <person name="Ohm R."/>
            <person name="Martin F."/>
            <person name="Silar P."/>
            <person name="Natvig D."/>
            <person name="Lalanne C."/>
            <person name="Gautier V."/>
            <person name="Ament-Velasquez S.L."/>
            <person name="Kruys A."/>
            <person name="Hutchinson M.I."/>
            <person name="Powell A.J."/>
            <person name="Barry K."/>
            <person name="Miller A.N."/>
            <person name="Grigoriev I.V."/>
            <person name="Debuchy R."/>
            <person name="Gladieux P."/>
            <person name="Thoren M.H."/>
            <person name="Johannesson H."/>
        </authorList>
    </citation>
    <scope>NUCLEOTIDE SEQUENCE</scope>
    <source>
        <strain evidence="3">CBS 955.72</strain>
    </source>
</reference>
<comment type="caution">
    <text evidence="3">The sequence shown here is derived from an EMBL/GenBank/DDBJ whole genome shotgun (WGS) entry which is preliminary data.</text>
</comment>
<evidence type="ECO:0000256" key="1">
    <source>
        <dbReference type="SAM" id="MobiDB-lite"/>
    </source>
</evidence>
<dbReference type="AlphaFoldDB" id="A0AAJ0MGC2"/>
<dbReference type="EMBL" id="JAUIQD010000003">
    <property type="protein sequence ID" value="KAK3357655.1"/>
    <property type="molecule type" value="Genomic_DNA"/>
</dbReference>
<dbReference type="PANTHER" id="PTHR21354:SF0">
    <property type="entry name" value="ZINC FINGER PROTEIN 511"/>
    <property type="match status" value="1"/>
</dbReference>
<feature type="region of interest" description="Disordered" evidence="1">
    <location>
        <begin position="187"/>
        <end position="248"/>
    </location>
</feature>
<proteinExistence type="predicted"/>
<feature type="compositionally biased region" description="Basic and acidic residues" evidence="1">
    <location>
        <begin position="33"/>
        <end position="42"/>
    </location>
</feature>
<dbReference type="InterPro" id="IPR039258">
    <property type="entry name" value="ZNF511"/>
</dbReference>
<dbReference type="PANTHER" id="PTHR21354">
    <property type="entry name" value="ZINC FINGER PROTEIN 511"/>
    <property type="match status" value="1"/>
</dbReference>
<dbReference type="Proteomes" id="UP001275084">
    <property type="component" value="Unassembled WGS sequence"/>
</dbReference>
<keyword evidence="4" id="KW-1185">Reference proteome</keyword>
<evidence type="ECO:0000313" key="3">
    <source>
        <dbReference type="EMBL" id="KAK3357655.1"/>
    </source>
</evidence>
<sequence length="277" mass="30732">MKRSRELDEEPSQDPTVPATTISAGGSVVLHTTEYRPVLHNDSDDESDSSPPAAKIAELDPASSTQNSIDMHCSLPPHKEPLVFATYDEYETHYHKTHTNRCLECRKNFPSAHLLGLHIEEIHDSFAVVKRERGDRTYSCFVEGCDKKCYSPQKRRLHLIDKHMYPKNYFFAITRDGIDGRRSLLLEGGHRRRRSSLATTGGSAKGHSRNQASISGAAEYPEASTDSQQQATDAKPPSPKQKPDVAMDDLAGAMSALQFIPPSIRFGRGGRAGFAKR</sequence>
<feature type="region of interest" description="Disordered" evidence="1">
    <location>
        <begin position="1"/>
        <end position="71"/>
    </location>
</feature>
<protein>
    <recommendedName>
        <fullName evidence="2">C2H2-type domain-containing protein</fullName>
    </recommendedName>
</protein>
<dbReference type="PROSITE" id="PS00028">
    <property type="entry name" value="ZINC_FINGER_C2H2_1"/>
    <property type="match status" value="1"/>
</dbReference>
<feature type="compositionally biased region" description="Polar residues" evidence="1">
    <location>
        <begin position="13"/>
        <end position="24"/>
    </location>
</feature>
<evidence type="ECO:0000259" key="2">
    <source>
        <dbReference type="PROSITE" id="PS00028"/>
    </source>
</evidence>
<dbReference type="SMART" id="SM00355">
    <property type="entry name" value="ZnF_C2H2"/>
    <property type="match status" value="2"/>
</dbReference>
<evidence type="ECO:0000313" key="4">
    <source>
        <dbReference type="Proteomes" id="UP001275084"/>
    </source>
</evidence>
<organism evidence="3 4">
    <name type="scientific">Lasiosphaeria hispida</name>
    <dbReference type="NCBI Taxonomy" id="260671"/>
    <lineage>
        <taxon>Eukaryota</taxon>
        <taxon>Fungi</taxon>
        <taxon>Dikarya</taxon>
        <taxon>Ascomycota</taxon>
        <taxon>Pezizomycotina</taxon>
        <taxon>Sordariomycetes</taxon>
        <taxon>Sordariomycetidae</taxon>
        <taxon>Sordariales</taxon>
        <taxon>Lasiosphaeriaceae</taxon>
        <taxon>Lasiosphaeria</taxon>
    </lineage>
</organism>
<reference evidence="3" key="1">
    <citation type="journal article" date="2023" name="Mol. Phylogenet. Evol.">
        <title>Genome-scale phylogeny and comparative genomics of the fungal order Sordariales.</title>
        <authorList>
            <person name="Hensen N."/>
            <person name="Bonometti L."/>
            <person name="Westerberg I."/>
            <person name="Brannstrom I.O."/>
            <person name="Guillou S."/>
            <person name="Cros-Aarteil S."/>
            <person name="Calhoun S."/>
            <person name="Haridas S."/>
            <person name="Kuo A."/>
            <person name="Mondo S."/>
            <person name="Pangilinan J."/>
            <person name="Riley R."/>
            <person name="LaButti K."/>
            <person name="Andreopoulos B."/>
            <person name="Lipzen A."/>
            <person name="Chen C."/>
            <person name="Yan M."/>
            <person name="Daum C."/>
            <person name="Ng V."/>
            <person name="Clum A."/>
            <person name="Steindorff A."/>
            <person name="Ohm R.A."/>
            <person name="Martin F."/>
            <person name="Silar P."/>
            <person name="Natvig D.O."/>
            <person name="Lalanne C."/>
            <person name="Gautier V."/>
            <person name="Ament-Velasquez S.L."/>
            <person name="Kruys A."/>
            <person name="Hutchinson M.I."/>
            <person name="Powell A.J."/>
            <person name="Barry K."/>
            <person name="Miller A.N."/>
            <person name="Grigoriev I.V."/>
            <person name="Debuchy R."/>
            <person name="Gladieux P."/>
            <person name="Hiltunen Thoren M."/>
            <person name="Johannesson H."/>
        </authorList>
    </citation>
    <scope>NUCLEOTIDE SEQUENCE</scope>
    <source>
        <strain evidence="3">CBS 955.72</strain>
    </source>
</reference>